<comment type="function">
    <text evidence="3">PPIases accelerate the folding of proteins. It catalyzes the cis-trans isomerization of proline imidic peptide bonds in oligopeptides.</text>
</comment>
<name>A0A1E7ZEP1_9ALTE</name>
<reference evidence="5 6" key="1">
    <citation type="submission" date="2016-08" db="EMBL/GenBank/DDBJ databases">
        <authorList>
            <person name="Seilhamer J.J."/>
        </authorList>
    </citation>
    <scope>NUCLEOTIDE SEQUENCE [LARGE SCALE GENOMIC DNA]</scope>
    <source>
        <strain evidence="5 6">KCTC 42603</strain>
    </source>
</reference>
<feature type="chain" id="PRO_5009028648" description="Peptidyl-prolyl cis-trans isomerase" evidence="3">
    <location>
        <begin position="19"/>
        <end position="199"/>
    </location>
</feature>
<evidence type="ECO:0000313" key="6">
    <source>
        <dbReference type="Proteomes" id="UP000175691"/>
    </source>
</evidence>
<evidence type="ECO:0000256" key="1">
    <source>
        <dbReference type="ARBA" id="ARBA00023110"/>
    </source>
</evidence>
<evidence type="ECO:0000313" key="5">
    <source>
        <dbReference type="EMBL" id="OFC71985.1"/>
    </source>
</evidence>
<keyword evidence="3" id="KW-0732">Signal</keyword>
<dbReference type="PROSITE" id="PS50072">
    <property type="entry name" value="CSA_PPIASE_2"/>
    <property type="match status" value="1"/>
</dbReference>
<dbReference type="InterPro" id="IPR029000">
    <property type="entry name" value="Cyclophilin-like_dom_sf"/>
</dbReference>
<keyword evidence="2 3" id="KW-0413">Isomerase</keyword>
<dbReference type="EMBL" id="MDHN01000008">
    <property type="protein sequence ID" value="OFC71985.1"/>
    <property type="molecule type" value="Genomic_DNA"/>
</dbReference>
<dbReference type="OrthoDB" id="9807797at2"/>
<dbReference type="InterPro" id="IPR002130">
    <property type="entry name" value="Cyclophilin-type_PPIase_dom"/>
</dbReference>
<dbReference type="EC" id="5.2.1.8" evidence="3"/>
<evidence type="ECO:0000259" key="4">
    <source>
        <dbReference type="PROSITE" id="PS50072"/>
    </source>
</evidence>
<comment type="similarity">
    <text evidence="3">Belongs to the cyclophilin-type PPIase family.</text>
</comment>
<comment type="catalytic activity">
    <reaction evidence="3">
        <text>[protein]-peptidylproline (omega=180) = [protein]-peptidylproline (omega=0)</text>
        <dbReference type="Rhea" id="RHEA:16237"/>
        <dbReference type="Rhea" id="RHEA-COMP:10747"/>
        <dbReference type="Rhea" id="RHEA-COMP:10748"/>
        <dbReference type="ChEBI" id="CHEBI:83833"/>
        <dbReference type="ChEBI" id="CHEBI:83834"/>
        <dbReference type="EC" id="5.2.1.8"/>
    </reaction>
</comment>
<dbReference type="GO" id="GO:0003755">
    <property type="term" value="F:peptidyl-prolyl cis-trans isomerase activity"/>
    <property type="evidence" value="ECO:0007669"/>
    <property type="project" value="UniProtKB-UniRule"/>
</dbReference>
<evidence type="ECO:0000256" key="2">
    <source>
        <dbReference type="ARBA" id="ARBA00023235"/>
    </source>
</evidence>
<keyword evidence="6" id="KW-1185">Reference proteome</keyword>
<dbReference type="Proteomes" id="UP000175691">
    <property type="component" value="Unassembled WGS sequence"/>
</dbReference>
<feature type="signal peptide" evidence="3">
    <location>
        <begin position="1"/>
        <end position="18"/>
    </location>
</feature>
<dbReference type="SUPFAM" id="SSF50891">
    <property type="entry name" value="Cyclophilin-like"/>
    <property type="match status" value="1"/>
</dbReference>
<dbReference type="Pfam" id="PF00160">
    <property type="entry name" value="Pro_isomerase"/>
    <property type="match status" value="1"/>
</dbReference>
<evidence type="ECO:0000256" key="3">
    <source>
        <dbReference type="RuleBase" id="RU363019"/>
    </source>
</evidence>
<dbReference type="InterPro" id="IPR044665">
    <property type="entry name" value="E_coli_cyclophilin_A-like"/>
</dbReference>
<dbReference type="RefSeq" id="WP_070123767.1">
    <property type="nucleotide sequence ID" value="NZ_MDHN01000008.1"/>
</dbReference>
<sequence>MLRTLFLALVLITTSAVAAKKEKDGSHVQPDNYYPRVKMETSAGDVIVELYRRRAPITVNNFLRYVDAGSYNNTVFHRIVPGYIVQGGGYDVEYGEKPEYDPIFNESGSGMKNKMYTISMARQNNPHSATRQWFFNMNDNSNLDPGRDWGYSVFGMIVEGEAVIEKMMEVELDYQPAIGEVNSPKEPIILKKVTVLPPV</sequence>
<dbReference type="Gene3D" id="2.40.100.10">
    <property type="entry name" value="Cyclophilin-like"/>
    <property type="match status" value="1"/>
</dbReference>
<keyword evidence="1 3" id="KW-0697">Rotamase</keyword>
<protein>
    <recommendedName>
        <fullName evidence="3">Peptidyl-prolyl cis-trans isomerase</fullName>
        <shortName evidence="3">PPIase</shortName>
        <ecNumber evidence="3">5.2.1.8</ecNumber>
    </recommendedName>
</protein>
<gene>
    <name evidence="5" type="ORF">BFC18_04580</name>
</gene>
<comment type="caution">
    <text evidence="5">The sequence shown here is derived from an EMBL/GenBank/DDBJ whole genome shotgun (WGS) entry which is preliminary data.</text>
</comment>
<proteinExistence type="inferred from homology"/>
<dbReference type="STRING" id="1656094.BFC18_04580"/>
<accession>A0A1E7ZEP1</accession>
<organism evidence="5 6">
    <name type="scientific">Alteromonas confluentis</name>
    <dbReference type="NCBI Taxonomy" id="1656094"/>
    <lineage>
        <taxon>Bacteria</taxon>
        <taxon>Pseudomonadati</taxon>
        <taxon>Pseudomonadota</taxon>
        <taxon>Gammaproteobacteria</taxon>
        <taxon>Alteromonadales</taxon>
        <taxon>Alteromonadaceae</taxon>
        <taxon>Alteromonas/Salinimonas group</taxon>
        <taxon>Alteromonas</taxon>
    </lineage>
</organism>
<feature type="domain" description="PPIase cyclophilin-type" evidence="4">
    <location>
        <begin position="33"/>
        <end position="195"/>
    </location>
</feature>
<dbReference type="PANTHER" id="PTHR43246">
    <property type="entry name" value="PEPTIDYL-PROLYL CIS-TRANS ISOMERASE CYP38, CHLOROPLASTIC"/>
    <property type="match status" value="1"/>
</dbReference>
<dbReference type="AlphaFoldDB" id="A0A1E7ZEP1"/>
<dbReference type="PRINTS" id="PR00153">
    <property type="entry name" value="CSAPPISMRASE"/>
</dbReference>